<evidence type="ECO:0000256" key="1">
    <source>
        <dbReference type="SAM" id="MobiDB-lite"/>
    </source>
</evidence>
<feature type="region of interest" description="Disordered" evidence="1">
    <location>
        <begin position="168"/>
        <end position="202"/>
    </location>
</feature>
<protein>
    <recommendedName>
        <fullName evidence="3">DUF2510 domain-containing protein</fullName>
    </recommendedName>
</protein>
<feature type="compositionally biased region" description="Acidic residues" evidence="1">
    <location>
        <begin position="176"/>
        <end position="190"/>
    </location>
</feature>
<evidence type="ECO:0000256" key="2">
    <source>
        <dbReference type="SAM" id="Phobius"/>
    </source>
</evidence>
<keyword evidence="2" id="KW-0472">Membrane</keyword>
<proteinExistence type="predicted"/>
<feature type="transmembrane region" description="Helical" evidence="2">
    <location>
        <begin position="130"/>
        <end position="157"/>
    </location>
</feature>
<name>A0A7W9C9Y4_9MICO</name>
<dbReference type="AlphaFoldDB" id="A0A7W9C9Y4"/>
<keyword evidence="2" id="KW-0812">Transmembrane</keyword>
<feature type="region of interest" description="Disordered" evidence="1">
    <location>
        <begin position="29"/>
        <end position="49"/>
    </location>
</feature>
<feature type="transmembrane region" description="Helical" evidence="2">
    <location>
        <begin position="81"/>
        <end position="97"/>
    </location>
</feature>
<reference evidence="4 5" key="1">
    <citation type="submission" date="2020-08" db="EMBL/GenBank/DDBJ databases">
        <title>Sequencing the genomes of 1000 actinobacteria strains.</title>
        <authorList>
            <person name="Klenk H.-P."/>
        </authorList>
    </citation>
    <scope>NUCLEOTIDE SEQUENCE [LARGE SCALE GENOMIC DNA]</scope>
    <source>
        <strain evidence="4 5">DSM 24823</strain>
    </source>
</reference>
<feature type="compositionally biased region" description="Low complexity" evidence="1">
    <location>
        <begin position="29"/>
        <end position="42"/>
    </location>
</feature>
<feature type="transmembrane region" description="Helical" evidence="2">
    <location>
        <begin position="103"/>
        <end position="123"/>
    </location>
</feature>
<accession>A0A7W9C9Y4</accession>
<evidence type="ECO:0000259" key="3">
    <source>
        <dbReference type="Pfam" id="PF10708"/>
    </source>
</evidence>
<gene>
    <name evidence="4" type="ORF">HD600_000256</name>
</gene>
<dbReference type="RefSeq" id="WP_144797234.1">
    <property type="nucleotide sequence ID" value="NZ_BAAAPG010000002.1"/>
</dbReference>
<dbReference type="EMBL" id="JACHMU010000001">
    <property type="protein sequence ID" value="MBB5741759.1"/>
    <property type="molecule type" value="Genomic_DNA"/>
</dbReference>
<keyword evidence="5" id="KW-1185">Reference proteome</keyword>
<keyword evidence="2" id="KW-1133">Transmembrane helix</keyword>
<dbReference type="InterPro" id="IPR018929">
    <property type="entry name" value="DUF2510"/>
</dbReference>
<organism evidence="4 5">
    <name type="scientific">Microbacterium ginsengiterrae</name>
    <dbReference type="NCBI Taxonomy" id="546115"/>
    <lineage>
        <taxon>Bacteria</taxon>
        <taxon>Bacillati</taxon>
        <taxon>Actinomycetota</taxon>
        <taxon>Actinomycetes</taxon>
        <taxon>Micrococcales</taxon>
        <taxon>Microbacteriaceae</taxon>
        <taxon>Microbacterium</taxon>
    </lineage>
</organism>
<feature type="domain" description="DUF2510" evidence="3">
    <location>
        <begin position="5"/>
        <end position="35"/>
    </location>
</feature>
<sequence length="274" mass="28545">MSTPAGWYDDGSGRQRWWDGQQWTEHFAPEAPAVPDVPPAADSQPYGTGTPETSAFAAGYPETSTGYVSPAEQTAPRAPHIVGWIALGAAVLGFILVCVPPIILVGWFLLFAAFVLSVVAFFLKGKKWAPIVAICLSVVGAIVGGILALVFFTAAFVTAVEDEIDYATSSPSSAFPEDELDDDADADADSDAGTSTGRPTSDEVAAGLAEIVEATGAEGYTDAHLQCIADEFVASDMSDEVLQHIAAGDEMFDDAEAALAFAEAFGDALPVCLS</sequence>
<dbReference type="Proteomes" id="UP000517712">
    <property type="component" value="Unassembled WGS sequence"/>
</dbReference>
<comment type="caution">
    <text evidence="4">The sequence shown here is derived from an EMBL/GenBank/DDBJ whole genome shotgun (WGS) entry which is preliminary data.</text>
</comment>
<evidence type="ECO:0000313" key="5">
    <source>
        <dbReference type="Proteomes" id="UP000517712"/>
    </source>
</evidence>
<dbReference type="Pfam" id="PF10708">
    <property type="entry name" value="DUF2510"/>
    <property type="match status" value="1"/>
</dbReference>
<evidence type="ECO:0000313" key="4">
    <source>
        <dbReference type="EMBL" id="MBB5741759.1"/>
    </source>
</evidence>